<gene>
    <name evidence="1" type="ORF">NP233_g3907</name>
</gene>
<proteinExistence type="predicted"/>
<comment type="caution">
    <text evidence="1">The sequence shown here is derived from an EMBL/GenBank/DDBJ whole genome shotgun (WGS) entry which is preliminary data.</text>
</comment>
<name>A0AAD5VX47_9AGAR</name>
<evidence type="ECO:0000313" key="2">
    <source>
        <dbReference type="Proteomes" id="UP001213000"/>
    </source>
</evidence>
<reference evidence="1" key="1">
    <citation type="submission" date="2022-07" db="EMBL/GenBank/DDBJ databases">
        <title>Genome Sequence of Leucocoprinus birnbaumii.</title>
        <authorList>
            <person name="Buettner E."/>
        </authorList>
    </citation>
    <scope>NUCLEOTIDE SEQUENCE</scope>
    <source>
        <strain evidence="1">VT141</strain>
    </source>
</reference>
<accession>A0AAD5VX47</accession>
<dbReference type="AlphaFoldDB" id="A0AAD5VX47"/>
<protein>
    <submittedName>
        <fullName evidence="1">Uncharacterized protein</fullName>
    </submittedName>
</protein>
<dbReference type="EMBL" id="JANIEX010000197">
    <property type="protein sequence ID" value="KAJ3571202.1"/>
    <property type="molecule type" value="Genomic_DNA"/>
</dbReference>
<sequence>MARYIDAGTTSSPSSLCIPSSSAAAHKDITPTHLEVADYMALRVLITLFRDILQLKEIQFGLPGGIYPADLIKSRARSHYLSAPPTNLLAIPQRDTSPRATSP</sequence>
<keyword evidence="2" id="KW-1185">Reference proteome</keyword>
<organism evidence="1 2">
    <name type="scientific">Leucocoprinus birnbaumii</name>
    <dbReference type="NCBI Taxonomy" id="56174"/>
    <lineage>
        <taxon>Eukaryota</taxon>
        <taxon>Fungi</taxon>
        <taxon>Dikarya</taxon>
        <taxon>Basidiomycota</taxon>
        <taxon>Agaricomycotina</taxon>
        <taxon>Agaricomycetes</taxon>
        <taxon>Agaricomycetidae</taxon>
        <taxon>Agaricales</taxon>
        <taxon>Agaricineae</taxon>
        <taxon>Agaricaceae</taxon>
        <taxon>Leucocoprinus</taxon>
    </lineage>
</organism>
<dbReference type="Proteomes" id="UP001213000">
    <property type="component" value="Unassembled WGS sequence"/>
</dbReference>
<evidence type="ECO:0000313" key="1">
    <source>
        <dbReference type="EMBL" id="KAJ3571202.1"/>
    </source>
</evidence>